<dbReference type="Gramene" id="Kaladp0088s0055.1.v1.1">
    <property type="protein sequence ID" value="Kaladp0088s0055.1.v1.1"/>
    <property type="gene ID" value="Kaladp0088s0055.v1.1"/>
</dbReference>
<evidence type="ECO:0000256" key="1">
    <source>
        <dbReference type="SAM" id="MobiDB-lite"/>
    </source>
</evidence>
<name>A0A7N0UX83_KALFE</name>
<keyword evidence="3" id="KW-1185">Reference proteome</keyword>
<protein>
    <submittedName>
        <fullName evidence="2">Uncharacterized protein</fullName>
    </submittedName>
</protein>
<accession>A0A7N0UX83</accession>
<evidence type="ECO:0000313" key="2">
    <source>
        <dbReference type="EnsemblPlants" id="Kaladp0088s0055.1.v1.1"/>
    </source>
</evidence>
<proteinExistence type="predicted"/>
<sequence length="59" mass="6432">MVGTNGEHLLAAGTITPHTAPKRSIQSFNGQTGHTQFGYLNENGECWIKSDANYLVLEL</sequence>
<feature type="region of interest" description="Disordered" evidence="1">
    <location>
        <begin position="1"/>
        <end position="29"/>
    </location>
</feature>
<organism evidence="2 3">
    <name type="scientific">Kalanchoe fedtschenkoi</name>
    <name type="common">Lavender scallops</name>
    <name type="synonym">South American air plant</name>
    <dbReference type="NCBI Taxonomy" id="63787"/>
    <lineage>
        <taxon>Eukaryota</taxon>
        <taxon>Viridiplantae</taxon>
        <taxon>Streptophyta</taxon>
        <taxon>Embryophyta</taxon>
        <taxon>Tracheophyta</taxon>
        <taxon>Spermatophyta</taxon>
        <taxon>Magnoliopsida</taxon>
        <taxon>eudicotyledons</taxon>
        <taxon>Gunneridae</taxon>
        <taxon>Pentapetalae</taxon>
        <taxon>Saxifragales</taxon>
        <taxon>Crassulaceae</taxon>
        <taxon>Kalanchoe</taxon>
    </lineage>
</organism>
<dbReference type="AlphaFoldDB" id="A0A7N0UX83"/>
<evidence type="ECO:0000313" key="3">
    <source>
        <dbReference type="Proteomes" id="UP000594263"/>
    </source>
</evidence>
<dbReference type="Proteomes" id="UP000594263">
    <property type="component" value="Unplaced"/>
</dbReference>
<reference evidence="2" key="1">
    <citation type="submission" date="2021-01" db="UniProtKB">
        <authorList>
            <consortium name="EnsemblPlants"/>
        </authorList>
    </citation>
    <scope>IDENTIFICATION</scope>
</reference>
<dbReference type="EnsemblPlants" id="Kaladp0088s0055.1.v1.1">
    <property type="protein sequence ID" value="Kaladp0088s0055.1.v1.1"/>
    <property type="gene ID" value="Kaladp0088s0055.v1.1"/>
</dbReference>